<proteinExistence type="predicted"/>
<evidence type="ECO:0000313" key="2">
    <source>
        <dbReference type="Proteomes" id="UP001227268"/>
    </source>
</evidence>
<sequence length="803" mass="89710">MESSPTTPRVGPEINTSRLLRLLRPYTSHLGQLERLLKIDTDHSAYAVIPQGISLTMDRQAKPESKRTYGKSYRKGSSARMSSLSQGSTSLPDDDVFCDKPTINVHHDASQRSRLLKSHIGLARYASAKDKHIQKVHQQATSVFSAFRRICEVAKPSSYRTKLSSVGSPVHRKRRAVPTLSTLCASIIGDNLEGYVKAEWMANERQKCGVGPDDSGFQFDTEDEDEAKDEYQDQSWRIERLQEWYDALPVYFTGTVIIKQAISLALSLPNHPVRTDLLWNMLEVVCDRKASSNLQPILQTVMADTMTNNSPIAPLVLSGIVNLLLPQRVPPEVERVIIAHMSNRRKYLALHPTLMGGIVHCELAASMVAAGLHFTYKTDNQRQIEDLDSYRAQWISLWTGTIPSASVLEEDKAWLKLYESLADVGFLSDPLPVDNSPDVYLVTLVIALLDTLNTRNNETALLRKSLRCLRSNPEIDFSILHPSVLRILGGRMLKDSRWKTECPHITRWFLAHLLRNESCLHHKPEISSWISDLEFHMREVEELDVETRAAYGKLGYVWDTTFDCWVHLTPRVKTGAIYNGASDQDDSMSDSQSSSNNSSSARSQGSTSFSGRSTIFRSDRSSSTVYMTTSPPTPTARPEAISCTPQIAACGGGSSISRTPAFSSPFFNSPLVKSTISPRDLLKKKRAVAGNVLARSVYATPLQPTRSIHTNTVESLDPLDDIEELDKTTPVLPKRISVRSDAPRLLKRLDQPSSELDNSDPLADGFSDLPLEYTWKSIRRIPFCVGGNKRKALVPPESRPNKR</sequence>
<evidence type="ECO:0000313" key="1">
    <source>
        <dbReference type="EMBL" id="KAJ9095588.1"/>
    </source>
</evidence>
<reference evidence="1" key="1">
    <citation type="submission" date="2023-04" db="EMBL/GenBank/DDBJ databases">
        <title>Draft Genome sequencing of Naganishia species isolated from polar environments using Oxford Nanopore Technology.</title>
        <authorList>
            <person name="Leo P."/>
            <person name="Venkateswaran K."/>
        </authorList>
    </citation>
    <scope>NUCLEOTIDE SEQUENCE</scope>
    <source>
        <strain evidence="1">MNA-CCFEE 5423</strain>
    </source>
</reference>
<gene>
    <name evidence="1" type="ORF">QFC21_005459</name>
</gene>
<name>A0ACC2V892_9TREE</name>
<accession>A0ACC2V892</accession>
<dbReference type="Proteomes" id="UP001227268">
    <property type="component" value="Unassembled WGS sequence"/>
</dbReference>
<comment type="caution">
    <text evidence="1">The sequence shown here is derived from an EMBL/GenBank/DDBJ whole genome shotgun (WGS) entry which is preliminary data.</text>
</comment>
<dbReference type="EMBL" id="JASBWT010000021">
    <property type="protein sequence ID" value="KAJ9095588.1"/>
    <property type="molecule type" value="Genomic_DNA"/>
</dbReference>
<protein>
    <submittedName>
        <fullName evidence="1">Uncharacterized protein</fullName>
    </submittedName>
</protein>
<keyword evidence="2" id="KW-1185">Reference proteome</keyword>
<organism evidence="1 2">
    <name type="scientific">Naganishia friedmannii</name>
    <dbReference type="NCBI Taxonomy" id="89922"/>
    <lineage>
        <taxon>Eukaryota</taxon>
        <taxon>Fungi</taxon>
        <taxon>Dikarya</taxon>
        <taxon>Basidiomycota</taxon>
        <taxon>Agaricomycotina</taxon>
        <taxon>Tremellomycetes</taxon>
        <taxon>Filobasidiales</taxon>
        <taxon>Filobasidiaceae</taxon>
        <taxon>Naganishia</taxon>
    </lineage>
</organism>